<name>A0A9D1AER6_9FIRM</name>
<reference evidence="2" key="1">
    <citation type="submission" date="2020-10" db="EMBL/GenBank/DDBJ databases">
        <authorList>
            <person name="Gilroy R."/>
        </authorList>
    </citation>
    <scope>NUCLEOTIDE SEQUENCE</scope>
    <source>
        <strain evidence="2">ChiSjej4B22-8148</strain>
    </source>
</reference>
<keyword evidence="1" id="KW-0812">Transmembrane</keyword>
<gene>
    <name evidence="2" type="ORF">IAB31_13435</name>
</gene>
<evidence type="ECO:0000313" key="2">
    <source>
        <dbReference type="EMBL" id="HIR14912.1"/>
    </source>
</evidence>
<feature type="transmembrane region" description="Helical" evidence="1">
    <location>
        <begin position="21"/>
        <end position="51"/>
    </location>
</feature>
<sequence>MKERFMRFMSGRYGADQLSRFMLAVCFLCLLLNLFTGTYILYVLALAILVVCYFRMFSRNLAKRDAENQQYLRLKEKFLSVFKRSWWEERRAYHIYKCPSCGQKIRIPRGKGKICITCPKCRNEFVKKS</sequence>
<organism evidence="2 3">
    <name type="scientific">Candidatus Choladousia intestinavium</name>
    <dbReference type="NCBI Taxonomy" id="2840727"/>
    <lineage>
        <taxon>Bacteria</taxon>
        <taxon>Bacillati</taxon>
        <taxon>Bacillota</taxon>
        <taxon>Clostridia</taxon>
        <taxon>Lachnospirales</taxon>
        <taxon>Lachnospiraceae</taxon>
        <taxon>Lachnospiraceae incertae sedis</taxon>
        <taxon>Candidatus Choladousia</taxon>
    </lineage>
</organism>
<keyword evidence="1" id="KW-1133">Transmembrane helix</keyword>
<accession>A0A9D1AER6</accession>
<reference evidence="2" key="2">
    <citation type="journal article" date="2021" name="PeerJ">
        <title>Extensive microbial diversity within the chicken gut microbiome revealed by metagenomics and culture.</title>
        <authorList>
            <person name="Gilroy R."/>
            <person name="Ravi A."/>
            <person name="Getino M."/>
            <person name="Pursley I."/>
            <person name="Horton D.L."/>
            <person name="Alikhan N.F."/>
            <person name="Baker D."/>
            <person name="Gharbi K."/>
            <person name="Hall N."/>
            <person name="Watson M."/>
            <person name="Adriaenssens E.M."/>
            <person name="Foster-Nyarko E."/>
            <person name="Jarju S."/>
            <person name="Secka A."/>
            <person name="Antonio M."/>
            <person name="Oren A."/>
            <person name="Chaudhuri R.R."/>
            <person name="La Ragione R."/>
            <person name="Hildebrand F."/>
            <person name="Pallen M.J."/>
        </authorList>
    </citation>
    <scope>NUCLEOTIDE SEQUENCE</scope>
    <source>
        <strain evidence="2">ChiSjej4B22-8148</strain>
    </source>
</reference>
<evidence type="ECO:0008006" key="4">
    <source>
        <dbReference type="Google" id="ProtNLM"/>
    </source>
</evidence>
<dbReference type="EMBL" id="DVGK01000160">
    <property type="protein sequence ID" value="HIR14912.1"/>
    <property type="molecule type" value="Genomic_DNA"/>
</dbReference>
<dbReference type="Proteomes" id="UP000886757">
    <property type="component" value="Unassembled WGS sequence"/>
</dbReference>
<evidence type="ECO:0000256" key="1">
    <source>
        <dbReference type="SAM" id="Phobius"/>
    </source>
</evidence>
<proteinExistence type="predicted"/>
<protein>
    <recommendedName>
        <fullName evidence="4">Zn-finger containing protein</fullName>
    </recommendedName>
</protein>
<keyword evidence="1" id="KW-0472">Membrane</keyword>
<comment type="caution">
    <text evidence="2">The sequence shown here is derived from an EMBL/GenBank/DDBJ whole genome shotgun (WGS) entry which is preliminary data.</text>
</comment>
<evidence type="ECO:0000313" key="3">
    <source>
        <dbReference type="Proteomes" id="UP000886757"/>
    </source>
</evidence>
<dbReference type="AlphaFoldDB" id="A0A9D1AER6"/>